<dbReference type="OrthoDB" id="82282at2157"/>
<feature type="transmembrane region" description="Helical" evidence="2">
    <location>
        <begin position="98"/>
        <end position="115"/>
    </location>
</feature>
<feature type="domain" description="DUF1616" evidence="3">
    <location>
        <begin position="9"/>
        <end position="284"/>
    </location>
</feature>
<evidence type="ECO:0000259" key="3">
    <source>
        <dbReference type="Pfam" id="PF07760"/>
    </source>
</evidence>
<dbReference type="eggNOG" id="arCOG02884">
    <property type="taxonomic scope" value="Archaea"/>
</dbReference>
<comment type="caution">
    <text evidence="4">The sequence shown here is derived from an EMBL/GenBank/DDBJ whole genome shotgun (WGS) entry which is preliminary data.</text>
</comment>
<sequence>MLTAVGGVAAYVELGGRVRVALVLPLVVFLPGYVLISALFPEGSEGETRTFGSGNDDAAYAVGGPERVALAAALSVAVVPMIAALSNFTPWGVRVHPILYGIVGFTAIFGVIAFIRRLRVPAERRYSPGVPGLLFNPSGRSGSGVTVALNVGIVIAFLLLASSVGFAVLNPPQGKAFTEFYVSNTNDVNSKTNTMYDTDLAADGVTVSVHNHERERTEYTVVAVIQQVDGGEVTKQSQFAKEQVTVDAGEKKQVKLTGDPAFTGENVRVQLLLYKGSASGEPYMKARAWVSSRSGLSEQTDTGSDTQKSDSGTSSDGGDDQQTTEQQQTTQRQTTEQQRTTQQQTTRRQTTQQQTTSTSSQPPSTTTTTTSTGTTTTGTTTTTTTTTTTDDGGFFS</sequence>
<dbReference type="STRING" id="797209.GCA_000376445_04422"/>
<protein>
    <recommendedName>
        <fullName evidence="3">DUF1616 domain-containing protein</fullName>
    </recommendedName>
</protein>
<evidence type="ECO:0000313" key="5">
    <source>
        <dbReference type="Proteomes" id="UP000003751"/>
    </source>
</evidence>
<dbReference type="InterPro" id="IPR011674">
    <property type="entry name" value="DUF1616"/>
</dbReference>
<dbReference type="AlphaFoldDB" id="E7QW46"/>
<feature type="compositionally biased region" description="Low complexity" evidence="1">
    <location>
        <begin position="299"/>
        <end position="389"/>
    </location>
</feature>
<feature type="transmembrane region" description="Helical" evidence="2">
    <location>
        <begin position="147"/>
        <end position="169"/>
    </location>
</feature>
<keyword evidence="2" id="KW-0472">Membrane</keyword>
<keyword evidence="2" id="KW-0812">Transmembrane</keyword>
<organism evidence="4 5">
    <name type="scientific">Haladaptatus paucihalophilus DX253</name>
    <dbReference type="NCBI Taxonomy" id="797209"/>
    <lineage>
        <taxon>Archaea</taxon>
        <taxon>Methanobacteriati</taxon>
        <taxon>Methanobacteriota</taxon>
        <taxon>Stenosarchaea group</taxon>
        <taxon>Halobacteria</taxon>
        <taxon>Halobacteriales</taxon>
        <taxon>Haladaptataceae</taxon>
        <taxon>Haladaptatus</taxon>
    </lineage>
</organism>
<feature type="transmembrane region" description="Helical" evidence="2">
    <location>
        <begin position="20"/>
        <end position="40"/>
    </location>
</feature>
<accession>E7QW46</accession>
<dbReference type="Proteomes" id="UP000003751">
    <property type="component" value="Unassembled WGS sequence"/>
</dbReference>
<dbReference type="EMBL" id="AEMG01000016">
    <property type="protein sequence ID" value="EFW91180.1"/>
    <property type="molecule type" value="Genomic_DNA"/>
</dbReference>
<proteinExistence type="predicted"/>
<evidence type="ECO:0000256" key="2">
    <source>
        <dbReference type="SAM" id="Phobius"/>
    </source>
</evidence>
<dbReference type="Pfam" id="PF07760">
    <property type="entry name" value="DUF1616"/>
    <property type="match status" value="1"/>
</dbReference>
<evidence type="ECO:0000256" key="1">
    <source>
        <dbReference type="SAM" id="MobiDB-lite"/>
    </source>
</evidence>
<feature type="region of interest" description="Disordered" evidence="1">
    <location>
        <begin position="293"/>
        <end position="396"/>
    </location>
</feature>
<gene>
    <name evidence="4" type="ORF">ZOD2009_15171</name>
</gene>
<name>E7QW46_HALPU</name>
<dbReference type="PATRIC" id="fig|797209.4.peg.2995"/>
<evidence type="ECO:0000313" key="4">
    <source>
        <dbReference type="EMBL" id="EFW91180.1"/>
    </source>
</evidence>
<keyword evidence="2" id="KW-1133">Transmembrane helix</keyword>
<reference evidence="4 5" key="1">
    <citation type="journal article" date="2014" name="ISME J.">
        <title>Trehalose/2-sulfotrehalose biosynthesis and glycine-betaine uptake are widely spread mechanisms for osmoadaptation in the Halobacteriales.</title>
        <authorList>
            <person name="Youssef N.H."/>
            <person name="Savage-Ashlock K.N."/>
            <person name="McCully A.L."/>
            <person name="Luedtke B."/>
            <person name="Shaw E.I."/>
            <person name="Hoff W.D."/>
            <person name="Elshahed M.S."/>
        </authorList>
    </citation>
    <scope>NUCLEOTIDE SEQUENCE [LARGE SCALE GENOMIC DNA]</scope>
    <source>
        <strain evidence="4 5">DX253</strain>
    </source>
</reference>